<dbReference type="AlphaFoldDB" id="A0A938WLY8"/>
<feature type="domain" description="Glycosyltransferase 2-like" evidence="1">
    <location>
        <begin position="1"/>
        <end position="140"/>
    </location>
</feature>
<dbReference type="GO" id="GO:0016758">
    <property type="term" value="F:hexosyltransferase activity"/>
    <property type="evidence" value="ECO:0007669"/>
    <property type="project" value="UniProtKB-ARBA"/>
</dbReference>
<reference evidence="2 3" key="1">
    <citation type="journal article" date="2021" name="Sci. Rep.">
        <title>The distribution of antibiotic resistance genes in chicken gut microbiota commensals.</title>
        <authorList>
            <person name="Juricova H."/>
            <person name="Matiasovicova J."/>
            <person name="Kubasova T."/>
            <person name="Cejkova D."/>
            <person name="Rychlik I."/>
        </authorList>
    </citation>
    <scope>NUCLEOTIDE SEQUENCE [LARGE SCALE GENOMIC DNA]</scope>
    <source>
        <strain evidence="2 3">An819</strain>
    </source>
</reference>
<dbReference type="InterPro" id="IPR029044">
    <property type="entry name" value="Nucleotide-diphossugar_trans"/>
</dbReference>
<dbReference type="PANTHER" id="PTHR22916:SF3">
    <property type="entry name" value="UDP-GLCNAC:BETAGAL BETA-1,3-N-ACETYLGLUCOSAMINYLTRANSFERASE-LIKE PROTEIN 1"/>
    <property type="match status" value="1"/>
</dbReference>
<protein>
    <submittedName>
        <fullName evidence="2">Glycosyltransferase</fullName>
    </submittedName>
</protein>
<gene>
    <name evidence="2" type="ORF">H6B30_03820</name>
</gene>
<dbReference type="Gene3D" id="3.90.550.10">
    <property type="entry name" value="Spore Coat Polysaccharide Biosynthesis Protein SpsA, Chain A"/>
    <property type="match status" value="1"/>
</dbReference>
<dbReference type="SUPFAM" id="SSF53448">
    <property type="entry name" value="Nucleotide-diphospho-sugar transferases"/>
    <property type="match status" value="1"/>
</dbReference>
<sequence length="321" mass="37221">MCTYNGERHLREQLDSVLNQTYGLHEIIIQDDGSTDGTMAIVEEYAARNSIIKPCVNKGGRGVNANFFSAMALATGDYIAICDQDDIWEPDKIRLQMDAIGGKLLCTCRSVPFSNDSRISLNYDRRCPNYGLFRLLFSSLPGHTLLFRRELLNLFPHKGEIFNRTYYDVILSITAAAYDSIVMVDRELVHQRRCATSDTYIVPDKRRERSAANGAYILWWAVCNYGRMKKYIAWHFRPRLDFLRAIKSDSRVCRDGVRLLECECSGGLLPLLRMVRLFVKYRHTLFYTYEPDPVALLRSLLYPLMQAYNYRYLLERGQRLD</sequence>
<evidence type="ECO:0000259" key="1">
    <source>
        <dbReference type="Pfam" id="PF00535"/>
    </source>
</evidence>
<proteinExistence type="predicted"/>
<evidence type="ECO:0000313" key="2">
    <source>
        <dbReference type="EMBL" id="MBM6660890.1"/>
    </source>
</evidence>
<name>A0A938WLY8_9BACT</name>
<evidence type="ECO:0000313" key="3">
    <source>
        <dbReference type="Proteomes" id="UP000764045"/>
    </source>
</evidence>
<keyword evidence="3" id="KW-1185">Reference proteome</keyword>
<dbReference type="EMBL" id="JACJJL010000004">
    <property type="protein sequence ID" value="MBM6660890.1"/>
    <property type="molecule type" value="Genomic_DNA"/>
</dbReference>
<dbReference type="PANTHER" id="PTHR22916">
    <property type="entry name" value="GLYCOSYLTRANSFERASE"/>
    <property type="match status" value="1"/>
</dbReference>
<dbReference type="Proteomes" id="UP000764045">
    <property type="component" value="Unassembled WGS sequence"/>
</dbReference>
<accession>A0A938WLY8</accession>
<dbReference type="InterPro" id="IPR001173">
    <property type="entry name" value="Glyco_trans_2-like"/>
</dbReference>
<dbReference type="Pfam" id="PF00535">
    <property type="entry name" value="Glycos_transf_2"/>
    <property type="match status" value="1"/>
</dbReference>
<organism evidence="2 3">
    <name type="scientific">Marseilla massiliensis</name>
    <dbReference type="NCBI Taxonomy" id="1841864"/>
    <lineage>
        <taxon>Bacteria</taxon>
        <taxon>Pseudomonadati</taxon>
        <taxon>Bacteroidota</taxon>
        <taxon>Bacteroidia</taxon>
        <taxon>Bacteroidales</taxon>
        <taxon>Prevotellaceae</taxon>
        <taxon>Marseilla</taxon>
    </lineage>
</organism>
<comment type="caution">
    <text evidence="2">The sequence shown here is derived from an EMBL/GenBank/DDBJ whole genome shotgun (WGS) entry which is preliminary data.</text>
</comment>